<proteinExistence type="predicted"/>
<dbReference type="PANTHER" id="PTHR33592">
    <property type="entry name" value="TRANSMEMBRANE PROTEIN"/>
    <property type="match status" value="1"/>
</dbReference>
<reference evidence="2" key="1">
    <citation type="journal article" date="2016" name="Nat. Genet.">
        <title>A high-quality carrot genome assembly provides new insights into carotenoid accumulation and asterid genome evolution.</title>
        <authorList>
            <person name="Iorizzo M."/>
            <person name="Ellison S."/>
            <person name="Senalik D."/>
            <person name="Zeng P."/>
            <person name="Satapoomin P."/>
            <person name="Huang J."/>
            <person name="Bowman M."/>
            <person name="Iovene M."/>
            <person name="Sanseverino W."/>
            <person name="Cavagnaro P."/>
            <person name="Yildiz M."/>
            <person name="Macko-Podgorni A."/>
            <person name="Moranska E."/>
            <person name="Grzebelus E."/>
            <person name="Grzebelus D."/>
            <person name="Ashrafi H."/>
            <person name="Zheng Z."/>
            <person name="Cheng S."/>
            <person name="Spooner D."/>
            <person name="Van Deynze A."/>
            <person name="Simon P."/>
        </authorList>
    </citation>
    <scope>NUCLEOTIDE SEQUENCE</scope>
    <source>
        <tissue evidence="2">Leaf</tissue>
    </source>
</reference>
<name>A0AAF0XZY4_DAUCS</name>
<sequence length="56" mass="5828">MFVILHANSSIVGGDAMRPLNEYKAWLLESLPRGPVPPSGTSPCTYIPGAGNGSCP</sequence>
<organism evidence="2 3">
    <name type="scientific">Daucus carota subsp. sativus</name>
    <name type="common">Carrot</name>
    <dbReference type="NCBI Taxonomy" id="79200"/>
    <lineage>
        <taxon>Eukaryota</taxon>
        <taxon>Viridiplantae</taxon>
        <taxon>Streptophyta</taxon>
        <taxon>Embryophyta</taxon>
        <taxon>Tracheophyta</taxon>
        <taxon>Spermatophyta</taxon>
        <taxon>Magnoliopsida</taxon>
        <taxon>eudicotyledons</taxon>
        <taxon>Gunneridae</taxon>
        <taxon>Pentapetalae</taxon>
        <taxon>asterids</taxon>
        <taxon>campanulids</taxon>
        <taxon>Apiales</taxon>
        <taxon>Apiaceae</taxon>
        <taxon>Apioideae</taxon>
        <taxon>Scandiceae</taxon>
        <taxon>Daucinae</taxon>
        <taxon>Daucus</taxon>
        <taxon>Daucus sect. Daucus</taxon>
    </lineage>
</organism>
<reference evidence="2" key="2">
    <citation type="submission" date="2022-03" db="EMBL/GenBank/DDBJ databases">
        <title>Draft title - Genomic analysis of global carrot germplasm unveils the trajectory of domestication and the origin of high carotenoid orange carrot.</title>
        <authorList>
            <person name="Iorizzo M."/>
            <person name="Ellison S."/>
            <person name="Senalik D."/>
            <person name="Macko-Podgorni A."/>
            <person name="Grzebelus D."/>
            <person name="Bostan H."/>
            <person name="Rolling W."/>
            <person name="Curaba J."/>
            <person name="Simon P."/>
        </authorList>
    </citation>
    <scope>NUCLEOTIDE SEQUENCE</scope>
    <source>
        <tissue evidence="2">Leaf</tissue>
    </source>
</reference>
<evidence type="ECO:0000313" key="3">
    <source>
        <dbReference type="Proteomes" id="UP000077755"/>
    </source>
</evidence>
<dbReference type="PANTHER" id="PTHR33592:SF10">
    <property type="entry name" value="TRANSMEMBRANE PROTEIN"/>
    <property type="match status" value="1"/>
</dbReference>
<protein>
    <submittedName>
        <fullName evidence="2">Uncharacterized protein</fullName>
    </submittedName>
</protein>
<dbReference type="EMBL" id="CP093351">
    <property type="protein sequence ID" value="WOH16152.1"/>
    <property type="molecule type" value="Genomic_DNA"/>
</dbReference>
<dbReference type="AlphaFoldDB" id="A0AAF0XZY4"/>
<feature type="region of interest" description="Disordered" evidence="1">
    <location>
        <begin position="36"/>
        <end position="56"/>
    </location>
</feature>
<evidence type="ECO:0000313" key="2">
    <source>
        <dbReference type="EMBL" id="WOH16152.1"/>
    </source>
</evidence>
<gene>
    <name evidence="2" type="ORF">DCAR_0935701</name>
</gene>
<keyword evidence="3" id="KW-1185">Reference proteome</keyword>
<dbReference type="Proteomes" id="UP000077755">
    <property type="component" value="Chromosome 9"/>
</dbReference>
<accession>A0AAF0XZY4</accession>
<evidence type="ECO:0000256" key="1">
    <source>
        <dbReference type="SAM" id="MobiDB-lite"/>
    </source>
</evidence>